<name>A0A2D1U1S3_9SPHI</name>
<dbReference type="Proteomes" id="UP000223749">
    <property type="component" value="Chromosome"/>
</dbReference>
<dbReference type="RefSeq" id="WP_099437506.1">
    <property type="nucleotide sequence ID" value="NZ_CP024091.1"/>
</dbReference>
<evidence type="ECO:0000313" key="2">
    <source>
        <dbReference type="Proteomes" id="UP000223749"/>
    </source>
</evidence>
<reference evidence="1 2" key="1">
    <citation type="submission" date="2017-10" db="EMBL/GenBank/DDBJ databases">
        <title>Whole genome of Pedobacter ginsengisoli T01R-27 isolated from tomato rhizosphere.</title>
        <authorList>
            <person name="Weon H.-Y."/>
            <person name="Lee S.A."/>
            <person name="Sang M.K."/>
            <person name="Song J."/>
        </authorList>
    </citation>
    <scope>NUCLEOTIDE SEQUENCE [LARGE SCALE GENOMIC DNA]</scope>
    <source>
        <strain evidence="1 2">T01R-27</strain>
    </source>
</reference>
<evidence type="ECO:0000313" key="1">
    <source>
        <dbReference type="EMBL" id="ATP55558.1"/>
    </source>
</evidence>
<dbReference type="AlphaFoldDB" id="A0A2D1U1S3"/>
<organism evidence="1 2">
    <name type="scientific">Pedobacter ginsengisoli</name>
    <dbReference type="NCBI Taxonomy" id="363852"/>
    <lineage>
        <taxon>Bacteria</taxon>
        <taxon>Pseudomonadati</taxon>
        <taxon>Bacteroidota</taxon>
        <taxon>Sphingobacteriia</taxon>
        <taxon>Sphingobacteriales</taxon>
        <taxon>Sphingobacteriaceae</taxon>
        <taxon>Pedobacter</taxon>
    </lineage>
</organism>
<dbReference type="OrthoDB" id="791350at2"/>
<keyword evidence="2" id="KW-1185">Reference proteome</keyword>
<dbReference type="KEGG" id="pgs:CPT03_03305"/>
<gene>
    <name evidence="1" type="ORF">CPT03_03305</name>
</gene>
<protein>
    <submittedName>
        <fullName evidence="1">Uncharacterized protein</fullName>
    </submittedName>
</protein>
<proteinExistence type="predicted"/>
<sequence length="306" mass="34372">MGKNERLFSVFSENLKNNFKRFGLKVQHLESDVLDALYICPISLRCYTIEGSKNRDLTIEHVPPESLGGKGIVLTSKEANNMDGQTMDKKLLNYFKSENFKTGAGEIDVVISSDQLEFNGVKAKFTVGEKNGKPLVKLSSSMQNIKVLDFKGLFENWDGGKFNLKWQQQVNIDKKALLKCAYLTVFSKIGYELIFDSAGLKKGTYGMLIDYLRSSVLEIDFPIVYINQHAPLNNSTVGVITAPSEFATFVVNLTFKLNGNEFKYAVFLPHPDCTNLSNLKKLEELITTGDHTFNFKIAEVMLDICS</sequence>
<dbReference type="EMBL" id="CP024091">
    <property type="protein sequence ID" value="ATP55558.1"/>
    <property type="molecule type" value="Genomic_DNA"/>
</dbReference>
<accession>A0A2D1U1S3</accession>